<accession>A0A4S2HBE6</accession>
<organism evidence="11 12">
    <name type="scientific">Marinicauda pacifica</name>
    <dbReference type="NCBI Taxonomy" id="1133559"/>
    <lineage>
        <taxon>Bacteria</taxon>
        <taxon>Pseudomonadati</taxon>
        <taxon>Pseudomonadota</taxon>
        <taxon>Alphaproteobacteria</taxon>
        <taxon>Maricaulales</taxon>
        <taxon>Maricaulaceae</taxon>
        <taxon>Marinicauda</taxon>
    </lineage>
</organism>
<dbReference type="EMBL" id="SRXV01000002">
    <property type="protein sequence ID" value="TGY92971.1"/>
    <property type="molecule type" value="Genomic_DNA"/>
</dbReference>
<evidence type="ECO:0000256" key="5">
    <source>
        <dbReference type="ARBA" id="ARBA00022777"/>
    </source>
</evidence>
<dbReference type="Proteomes" id="UP000305451">
    <property type="component" value="Unassembled WGS sequence"/>
</dbReference>
<dbReference type="AlphaFoldDB" id="A0A4S2HBE6"/>
<comment type="catalytic activity">
    <reaction evidence="7">
        <text>L-homoserine + ATP = O-phospho-L-homoserine + ADP + H(+)</text>
        <dbReference type="Rhea" id="RHEA:13985"/>
        <dbReference type="ChEBI" id="CHEBI:15378"/>
        <dbReference type="ChEBI" id="CHEBI:30616"/>
        <dbReference type="ChEBI" id="CHEBI:57476"/>
        <dbReference type="ChEBI" id="CHEBI:57590"/>
        <dbReference type="ChEBI" id="CHEBI:456216"/>
        <dbReference type="EC" id="2.7.1.39"/>
    </reaction>
</comment>
<keyword evidence="1 7" id="KW-0028">Amino-acid biosynthesis</keyword>
<dbReference type="SUPFAM" id="SSF54211">
    <property type="entry name" value="Ribosomal protein S5 domain 2-like"/>
    <property type="match status" value="1"/>
</dbReference>
<dbReference type="Pfam" id="PF00288">
    <property type="entry name" value="GHMP_kinases_N"/>
    <property type="match status" value="1"/>
</dbReference>
<evidence type="ECO:0000259" key="9">
    <source>
        <dbReference type="Pfam" id="PF00288"/>
    </source>
</evidence>
<dbReference type="EC" id="2.7.1.39" evidence="7 8"/>
<dbReference type="PANTHER" id="PTHR20861:SF1">
    <property type="entry name" value="HOMOSERINE KINASE"/>
    <property type="match status" value="1"/>
</dbReference>
<comment type="pathway">
    <text evidence="7">Amino-acid biosynthesis; L-threonine biosynthesis; L-threonine from L-aspartate: step 4/5.</text>
</comment>
<dbReference type="InterPro" id="IPR020568">
    <property type="entry name" value="Ribosomal_Su5_D2-typ_SF"/>
</dbReference>
<reference evidence="11 12" key="1">
    <citation type="journal article" date="2013" name="Int. J. Syst. Evol. Microbiol.">
        <title>Marinicauda pacifica gen. nov., sp. nov., a prosthecate alphaproteobacterium of the family Hyphomonadaceae isolated from deep seawater.</title>
        <authorList>
            <person name="Zhang X.Y."/>
            <person name="Li G.W."/>
            <person name="Wang C.S."/>
            <person name="Zhang Y.J."/>
            <person name="Xu X.W."/>
            <person name="Li H."/>
            <person name="Liu A."/>
            <person name="Liu C."/>
            <person name="Xie B.B."/>
            <person name="Qin Q.L."/>
            <person name="Xu Z."/>
            <person name="Chen X.L."/>
            <person name="Zhou B.C."/>
            <person name="Zhang Y.Z."/>
        </authorList>
    </citation>
    <scope>NUCLEOTIDE SEQUENCE [LARGE SCALE GENOMIC DNA]</scope>
    <source>
        <strain evidence="11 12">P-1 km-3</strain>
    </source>
</reference>
<feature type="binding site" evidence="7">
    <location>
        <begin position="90"/>
        <end position="100"/>
    </location>
    <ligand>
        <name>ATP</name>
        <dbReference type="ChEBI" id="CHEBI:30616"/>
    </ligand>
</feature>
<comment type="function">
    <text evidence="7">Catalyzes the ATP-dependent phosphorylation of L-homoserine to L-homoserine phosphate.</text>
</comment>
<comment type="caution">
    <text evidence="11">The sequence shown here is derived from an EMBL/GenBank/DDBJ whole genome shotgun (WGS) entry which is preliminary data.</text>
</comment>
<keyword evidence="5 7" id="KW-0418">Kinase</keyword>
<evidence type="ECO:0000259" key="10">
    <source>
        <dbReference type="Pfam" id="PF08544"/>
    </source>
</evidence>
<dbReference type="RefSeq" id="WP_135944617.1">
    <property type="nucleotide sequence ID" value="NZ_BMEI01000002.1"/>
</dbReference>
<evidence type="ECO:0000256" key="1">
    <source>
        <dbReference type="ARBA" id="ARBA00022605"/>
    </source>
</evidence>
<dbReference type="Gene3D" id="3.30.70.890">
    <property type="entry name" value="GHMP kinase, C-terminal domain"/>
    <property type="match status" value="1"/>
</dbReference>
<sequence length="313" mass="32471">MIRAKASAPASIGNLGVGFDVLGQAFDAVRDTVTVERESRPGVRLGEVTGLVTRLPDAPSRNTALAAARAVLDAAGRPFGMRVHVHKAIPLSAGMGGSAASAVAAAAAVNALLSRPFATEDLLEFALEGERASADPPPWDNVMAALHGGIVMAAATDPALIRPVPAPAGLVSILLHPDAQTETQHARNVLKPEVAMEIAVEHSRALAGFVLGCVSNDRALIAACLRDRLVEPQRRFLLPEFEQVQAAALQAGALGCSFSGSGPSLFAWADESDADYVEQAMSAAFDAAGRSFTAYRSAIDAPGVKLEPVREIA</sequence>
<dbReference type="GO" id="GO:0005524">
    <property type="term" value="F:ATP binding"/>
    <property type="evidence" value="ECO:0007669"/>
    <property type="project" value="UniProtKB-UniRule"/>
</dbReference>
<proteinExistence type="inferred from homology"/>
<dbReference type="OrthoDB" id="9769912at2"/>
<name>A0A4S2HBE6_9PROT</name>
<dbReference type="InterPro" id="IPR036554">
    <property type="entry name" value="GHMP_kinase_C_sf"/>
</dbReference>
<comment type="similarity">
    <text evidence="7">Belongs to the GHMP kinase family. Homoserine kinase subfamily.</text>
</comment>
<dbReference type="PANTHER" id="PTHR20861">
    <property type="entry name" value="HOMOSERINE/4-DIPHOSPHOCYTIDYL-2-C-METHYL-D-ERYTHRITOL KINASE"/>
    <property type="match status" value="1"/>
</dbReference>
<dbReference type="NCBIfam" id="TIGR00191">
    <property type="entry name" value="thrB"/>
    <property type="match status" value="1"/>
</dbReference>
<keyword evidence="7" id="KW-0963">Cytoplasm</keyword>
<dbReference type="InterPro" id="IPR000870">
    <property type="entry name" value="Homoserine_kinase"/>
</dbReference>
<dbReference type="UniPathway" id="UPA00050">
    <property type="reaction ID" value="UER00064"/>
</dbReference>
<dbReference type="SUPFAM" id="SSF55060">
    <property type="entry name" value="GHMP Kinase, C-terminal domain"/>
    <property type="match status" value="1"/>
</dbReference>
<evidence type="ECO:0000256" key="2">
    <source>
        <dbReference type="ARBA" id="ARBA00022679"/>
    </source>
</evidence>
<dbReference type="GO" id="GO:0004413">
    <property type="term" value="F:homoserine kinase activity"/>
    <property type="evidence" value="ECO:0007669"/>
    <property type="project" value="UniProtKB-UniRule"/>
</dbReference>
<dbReference type="Pfam" id="PF08544">
    <property type="entry name" value="GHMP_kinases_C"/>
    <property type="match status" value="1"/>
</dbReference>
<evidence type="ECO:0000256" key="3">
    <source>
        <dbReference type="ARBA" id="ARBA00022697"/>
    </source>
</evidence>
<dbReference type="HAMAP" id="MF_00384">
    <property type="entry name" value="Homoser_kinase"/>
    <property type="match status" value="1"/>
</dbReference>
<keyword evidence="2 7" id="KW-0808">Transferase</keyword>
<feature type="domain" description="GHMP kinase N-terminal" evidence="9">
    <location>
        <begin position="62"/>
        <end position="149"/>
    </location>
</feature>
<keyword evidence="3 7" id="KW-0791">Threonine biosynthesis</keyword>
<dbReference type="Gene3D" id="3.30.230.10">
    <property type="match status" value="1"/>
</dbReference>
<dbReference type="InterPro" id="IPR013750">
    <property type="entry name" value="GHMP_kinase_C_dom"/>
</dbReference>
<dbReference type="PRINTS" id="PR00958">
    <property type="entry name" value="HOMSERKINASE"/>
</dbReference>
<evidence type="ECO:0000256" key="6">
    <source>
        <dbReference type="ARBA" id="ARBA00022840"/>
    </source>
</evidence>
<dbReference type="InterPro" id="IPR014721">
    <property type="entry name" value="Ribsml_uS5_D2-typ_fold_subgr"/>
</dbReference>
<feature type="domain" description="GHMP kinase C-terminal" evidence="10">
    <location>
        <begin position="214"/>
        <end position="286"/>
    </location>
</feature>
<evidence type="ECO:0000256" key="7">
    <source>
        <dbReference type="HAMAP-Rule" id="MF_00384"/>
    </source>
</evidence>
<keyword evidence="12" id="KW-1185">Reference proteome</keyword>
<keyword evidence="6 7" id="KW-0067">ATP-binding</keyword>
<evidence type="ECO:0000256" key="4">
    <source>
        <dbReference type="ARBA" id="ARBA00022741"/>
    </source>
</evidence>
<keyword evidence="4 7" id="KW-0547">Nucleotide-binding</keyword>
<evidence type="ECO:0000313" key="11">
    <source>
        <dbReference type="EMBL" id="TGY92971.1"/>
    </source>
</evidence>
<dbReference type="InterPro" id="IPR006204">
    <property type="entry name" value="GHMP_kinase_N_dom"/>
</dbReference>
<comment type="subcellular location">
    <subcellularLocation>
        <location evidence="7">Cytoplasm</location>
    </subcellularLocation>
</comment>
<dbReference type="PIRSF" id="PIRSF000676">
    <property type="entry name" value="Homoser_kin"/>
    <property type="match status" value="1"/>
</dbReference>
<dbReference type="NCBIfam" id="NF002288">
    <property type="entry name" value="PRK01212.1-4"/>
    <property type="match status" value="1"/>
</dbReference>
<protein>
    <recommendedName>
        <fullName evidence="7 8">Homoserine kinase</fullName>
        <shortName evidence="7">HK</shortName>
        <shortName evidence="7">HSK</shortName>
        <ecNumber evidence="7 8">2.7.1.39</ecNumber>
    </recommendedName>
</protein>
<evidence type="ECO:0000313" key="12">
    <source>
        <dbReference type="Proteomes" id="UP000305451"/>
    </source>
</evidence>
<gene>
    <name evidence="7" type="primary">thrB</name>
    <name evidence="11" type="ORF">E5162_07845</name>
</gene>
<dbReference type="GO" id="GO:0005737">
    <property type="term" value="C:cytoplasm"/>
    <property type="evidence" value="ECO:0007669"/>
    <property type="project" value="UniProtKB-SubCell"/>
</dbReference>
<dbReference type="GO" id="GO:0009088">
    <property type="term" value="P:threonine biosynthetic process"/>
    <property type="evidence" value="ECO:0007669"/>
    <property type="project" value="UniProtKB-UniRule"/>
</dbReference>
<evidence type="ECO:0000256" key="8">
    <source>
        <dbReference type="NCBIfam" id="TIGR00191"/>
    </source>
</evidence>